<dbReference type="EC" id="4.2.2.2" evidence="2"/>
<dbReference type="RefSeq" id="WP_379015812.1">
    <property type="nucleotide sequence ID" value="NZ_JBHSDC010000031.1"/>
</dbReference>
<feature type="signal peptide" evidence="1">
    <location>
        <begin position="1"/>
        <end position="19"/>
    </location>
</feature>
<accession>A0ABV8Q2J8</accession>
<evidence type="ECO:0000313" key="2">
    <source>
        <dbReference type="EMBL" id="MFC4233504.1"/>
    </source>
</evidence>
<dbReference type="NCBIfam" id="TIGR02474">
    <property type="entry name" value="pec_lyase"/>
    <property type="match status" value="1"/>
</dbReference>
<evidence type="ECO:0000256" key="1">
    <source>
        <dbReference type="SAM" id="SignalP"/>
    </source>
</evidence>
<proteinExistence type="predicted"/>
<gene>
    <name evidence="2" type="primary">pelA</name>
    <name evidence="2" type="ORF">ACFOW1_16505</name>
</gene>
<keyword evidence="1" id="KW-0732">Signal</keyword>
<dbReference type="Gene3D" id="1.50.10.20">
    <property type="match status" value="1"/>
</dbReference>
<name>A0ABV8Q2J8_9BACT</name>
<keyword evidence="2" id="KW-0456">Lyase</keyword>
<comment type="caution">
    <text evidence="2">The sequence shown here is derived from an EMBL/GenBank/DDBJ whole genome shotgun (WGS) entry which is preliminary data.</text>
</comment>
<sequence>MPKKYLTIAAILFVVISFAQTKKIATPAIDTNEFADAAHHWYDISDKGNIINPLPNKPRYLATNMVAIADNIILFQKNNGGWPKNYDMQAILTQSQKDSVLAAKSATNTTFDNGTTHAQIVALCEVYTITKVEKYKEAALKGLQFIKAAQYANGGWPQYFPLEANYSRCITYNDDVFSGIMWLLKDIVEGKPNYRFLSVQQRKEVFEMYNKGLDCILKTQINDAGLPTAWCQQYNEKTLQPAWARKFEPPSICNGESAEIVRLLMSINKPSKAIIDAIQSAVTWFKSSAIQYTRVKTIPAPLLETPYRTSTTDKIVITDSSAPIIWTRYYELVTHRPMFCNRDSKVVYSLAEVQRERRDGYGWYTYAPQKILNAYPKWQQQWAKDNNVLAL</sequence>
<dbReference type="EMBL" id="JBHSDC010000031">
    <property type="protein sequence ID" value="MFC4233504.1"/>
    <property type="molecule type" value="Genomic_DNA"/>
</dbReference>
<feature type="chain" id="PRO_5046516854" evidence="1">
    <location>
        <begin position="20"/>
        <end position="391"/>
    </location>
</feature>
<dbReference type="GO" id="GO:0030570">
    <property type="term" value="F:pectate lyase activity"/>
    <property type="evidence" value="ECO:0007669"/>
    <property type="project" value="UniProtKB-EC"/>
</dbReference>
<reference evidence="3" key="1">
    <citation type="journal article" date="2019" name="Int. J. Syst. Evol. Microbiol.">
        <title>The Global Catalogue of Microorganisms (GCM) 10K type strain sequencing project: providing services to taxonomists for standard genome sequencing and annotation.</title>
        <authorList>
            <consortium name="The Broad Institute Genomics Platform"/>
            <consortium name="The Broad Institute Genome Sequencing Center for Infectious Disease"/>
            <person name="Wu L."/>
            <person name="Ma J."/>
        </authorList>
    </citation>
    <scope>NUCLEOTIDE SEQUENCE [LARGE SCALE GENOMIC DNA]</scope>
    <source>
        <strain evidence="3">CECT 8010</strain>
    </source>
</reference>
<organism evidence="2 3">
    <name type="scientific">Parasediminibacterium paludis</name>
    <dbReference type="NCBI Taxonomy" id="908966"/>
    <lineage>
        <taxon>Bacteria</taxon>
        <taxon>Pseudomonadati</taxon>
        <taxon>Bacteroidota</taxon>
        <taxon>Chitinophagia</taxon>
        <taxon>Chitinophagales</taxon>
        <taxon>Chitinophagaceae</taxon>
        <taxon>Parasediminibacterium</taxon>
    </lineage>
</organism>
<evidence type="ECO:0000313" key="3">
    <source>
        <dbReference type="Proteomes" id="UP001595906"/>
    </source>
</evidence>
<dbReference type="Pfam" id="PF09492">
    <property type="entry name" value="Pec_lyase"/>
    <property type="match status" value="1"/>
</dbReference>
<dbReference type="InterPro" id="IPR012669">
    <property type="entry name" value="Pectate_lyase"/>
</dbReference>
<dbReference type="SUPFAM" id="SSF81853">
    <property type="entry name" value="Family 10 polysaccharide lyase"/>
    <property type="match status" value="1"/>
</dbReference>
<keyword evidence="3" id="KW-1185">Reference proteome</keyword>
<dbReference type="Proteomes" id="UP001595906">
    <property type="component" value="Unassembled WGS sequence"/>
</dbReference>
<protein>
    <submittedName>
        <fullName evidence="2">Pectate lyase</fullName>
        <ecNumber evidence="2">4.2.2.2</ecNumber>
    </submittedName>
</protein>